<dbReference type="RefSeq" id="WP_012159770.1">
    <property type="nucleotide sequence ID" value="NC_009922.1"/>
</dbReference>
<name>A8MI26_ALKOO</name>
<proteinExistence type="predicted"/>
<dbReference type="AlphaFoldDB" id="A8MI26"/>
<accession>A8MI26</accession>
<dbReference type="Proteomes" id="UP000000269">
    <property type="component" value="Chromosome"/>
</dbReference>
<sequence length="88" mass="10091">MKSNFLLWNEDMDRVYGKVSDFENQGDFINTVKQYCKDVEEGDCIVENIEIDTCVSTCNGIEAETLIKIKDTDIEIATYYMADVCIDD</sequence>
<dbReference type="STRING" id="350688.Clos_1918"/>
<organism evidence="1 2">
    <name type="scientific">Alkaliphilus oremlandii (strain OhILAs)</name>
    <name type="common">Clostridium oremlandii (strain OhILAs)</name>
    <dbReference type="NCBI Taxonomy" id="350688"/>
    <lineage>
        <taxon>Bacteria</taxon>
        <taxon>Bacillati</taxon>
        <taxon>Bacillota</taxon>
        <taxon>Clostridia</taxon>
        <taxon>Peptostreptococcales</taxon>
        <taxon>Natronincolaceae</taxon>
        <taxon>Alkaliphilus</taxon>
    </lineage>
</organism>
<protein>
    <submittedName>
        <fullName evidence="1">Uncharacterized protein</fullName>
    </submittedName>
</protein>
<dbReference type="HOGENOM" id="CLU_2462291_0_0_9"/>
<dbReference type="OrthoDB" id="2087053at2"/>
<reference evidence="2" key="1">
    <citation type="submission" date="2007-10" db="EMBL/GenBank/DDBJ databases">
        <title>Complete genome of Alkaliphilus oremlandii OhILAs.</title>
        <authorList>
            <person name="Copeland A."/>
            <person name="Lucas S."/>
            <person name="Lapidus A."/>
            <person name="Barry K."/>
            <person name="Detter J.C."/>
            <person name="Glavina del Rio T."/>
            <person name="Hammon N."/>
            <person name="Israni S."/>
            <person name="Dalin E."/>
            <person name="Tice H."/>
            <person name="Pitluck S."/>
            <person name="Chain P."/>
            <person name="Malfatti S."/>
            <person name="Shin M."/>
            <person name="Vergez L."/>
            <person name="Schmutz J."/>
            <person name="Larimer F."/>
            <person name="Land M."/>
            <person name="Hauser L."/>
            <person name="Kyrpides N."/>
            <person name="Mikhailova N."/>
            <person name="Stolz J.F."/>
            <person name="Dawson A."/>
            <person name="Fisher E."/>
            <person name="Crable B."/>
            <person name="Perera E."/>
            <person name="Lisak J."/>
            <person name="Ranganathan M."/>
            <person name="Basu P."/>
            <person name="Richardson P."/>
        </authorList>
    </citation>
    <scope>NUCLEOTIDE SEQUENCE [LARGE SCALE GENOMIC DNA]</scope>
    <source>
        <strain evidence="2">OhILAs</strain>
    </source>
</reference>
<dbReference type="KEGG" id="aoe:Clos_1918"/>
<keyword evidence="2" id="KW-1185">Reference proteome</keyword>
<evidence type="ECO:0000313" key="1">
    <source>
        <dbReference type="EMBL" id="ABW19458.1"/>
    </source>
</evidence>
<gene>
    <name evidence="1" type="ordered locus">Clos_1918</name>
</gene>
<dbReference type="EMBL" id="CP000853">
    <property type="protein sequence ID" value="ABW19458.1"/>
    <property type="molecule type" value="Genomic_DNA"/>
</dbReference>
<evidence type="ECO:0000313" key="2">
    <source>
        <dbReference type="Proteomes" id="UP000000269"/>
    </source>
</evidence>